<evidence type="ECO:0000313" key="2">
    <source>
        <dbReference type="EMBL" id="MTI25333.1"/>
    </source>
</evidence>
<comment type="caution">
    <text evidence="2">The sequence shown here is derived from an EMBL/GenBank/DDBJ whole genome shotgun (WGS) entry which is preliminary data.</text>
</comment>
<dbReference type="RefSeq" id="WP_155171365.1">
    <property type="nucleotide sequence ID" value="NZ_BAAAFL010000010.1"/>
</dbReference>
<sequence>MNFRLILFLVVVMAMASNVKGQDPQFSQYYAAPLYLNPGFTGSTEQQRIVVNHRIQYPSLPKAFSTSSASYEFYDSRIRSGFGFLAVRDVVGSAGWNTTYAGFSYSFKSQIDRNWVFSPGINFSYGTNGLDKSKLQMRDGLIWDSDGTSYDPELDHLTNSSFFDLSAGAVLYNQQWWFGVSSHHMTKPNISLTANESRLPMKITVHGGVSVPLYNGPKKLDNVHYLTPSVIYRSHGKGSGQLDAGLRYHIDPVAVGLWYKGIPLGKNDAVGDDAVYMIQRNALVFIAGMKFNGFQFGYSYDFAVSSSQSTTGGAHELSLAYEFAHKNRKRLNRSDKLIPCPSFLL</sequence>
<protein>
    <submittedName>
        <fullName evidence="2">Type IX secretion system membrane protein PorP/SprF</fullName>
    </submittedName>
</protein>
<gene>
    <name evidence="2" type="ORF">E1163_10305</name>
</gene>
<dbReference type="InterPro" id="IPR019861">
    <property type="entry name" value="PorP/SprF_Bacteroidetes"/>
</dbReference>
<feature type="chain" id="PRO_5045735112" evidence="1">
    <location>
        <begin position="22"/>
        <end position="345"/>
    </location>
</feature>
<organism evidence="2 3">
    <name type="scientific">Fulvivirga kasyanovii</name>
    <dbReference type="NCBI Taxonomy" id="396812"/>
    <lineage>
        <taxon>Bacteria</taxon>
        <taxon>Pseudomonadati</taxon>
        <taxon>Bacteroidota</taxon>
        <taxon>Cytophagia</taxon>
        <taxon>Cytophagales</taxon>
        <taxon>Fulvivirgaceae</taxon>
        <taxon>Fulvivirga</taxon>
    </lineage>
</organism>
<accession>A0ABW9RMV1</accession>
<dbReference type="EMBL" id="SMLW01000505">
    <property type="protein sequence ID" value="MTI25333.1"/>
    <property type="molecule type" value="Genomic_DNA"/>
</dbReference>
<keyword evidence="1" id="KW-0732">Signal</keyword>
<dbReference type="NCBIfam" id="TIGR03519">
    <property type="entry name" value="T9SS_PorP_fam"/>
    <property type="match status" value="1"/>
</dbReference>
<proteinExistence type="predicted"/>
<reference evidence="2 3" key="1">
    <citation type="submission" date="2019-02" db="EMBL/GenBank/DDBJ databases">
        <authorList>
            <person name="Goldberg S.R."/>
            <person name="Haltli B.A."/>
            <person name="Correa H."/>
            <person name="Russell K.G."/>
        </authorList>
    </citation>
    <scope>NUCLEOTIDE SEQUENCE [LARGE SCALE GENOMIC DNA]</scope>
    <source>
        <strain evidence="2 3">JCM 16186</strain>
    </source>
</reference>
<evidence type="ECO:0000256" key="1">
    <source>
        <dbReference type="SAM" id="SignalP"/>
    </source>
</evidence>
<evidence type="ECO:0000313" key="3">
    <source>
        <dbReference type="Proteomes" id="UP000798808"/>
    </source>
</evidence>
<dbReference type="Proteomes" id="UP000798808">
    <property type="component" value="Unassembled WGS sequence"/>
</dbReference>
<keyword evidence="3" id="KW-1185">Reference proteome</keyword>
<name>A0ABW9RMV1_9BACT</name>
<feature type="signal peptide" evidence="1">
    <location>
        <begin position="1"/>
        <end position="21"/>
    </location>
</feature>
<dbReference type="Pfam" id="PF11751">
    <property type="entry name" value="PorP_SprF"/>
    <property type="match status" value="1"/>
</dbReference>